<evidence type="ECO:0000256" key="2">
    <source>
        <dbReference type="ARBA" id="ARBA00023002"/>
    </source>
</evidence>
<gene>
    <name evidence="7" type="ORF">H0A62_00825</name>
</gene>
<accession>A0A853GVI2</accession>
<dbReference type="Pfam" id="PF00389">
    <property type="entry name" value="2-Hacid_dh"/>
    <property type="match status" value="1"/>
</dbReference>
<evidence type="ECO:0000259" key="5">
    <source>
        <dbReference type="Pfam" id="PF00389"/>
    </source>
</evidence>
<dbReference type="GO" id="GO:0016618">
    <property type="term" value="F:hydroxypyruvate reductase [NAD(P)H] activity"/>
    <property type="evidence" value="ECO:0007669"/>
    <property type="project" value="TreeGrafter"/>
</dbReference>
<proteinExistence type="inferred from homology"/>
<dbReference type="EMBL" id="JACCEV010000001">
    <property type="protein sequence ID" value="NYT84132.1"/>
    <property type="molecule type" value="Genomic_DNA"/>
</dbReference>
<dbReference type="InterPro" id="IPR006139">
    <property type="entry name" value="D-isomer_2_OHA_DH_cat_dom"/>
</dbReference>
<comment type="similarity">
    <text evidence="1 4">Belongs to the D-isomer specific 2-hydroxyacid dehydrogenase family.</text>
</comment>
<name>A0A853GVI2_9BURK</name>
<dbReference type="AlphaFoldDB" id="A0A853GVI2"/>
<evidence type="ECO:0000256" key="3">
    <source>
        <dbReference type="ARBA" id="ARBA00023027"/>
    </source>
</evidence>
<evidence type="ECO:0000256" key="1">
    <source>
        <dbReference type="ARBA" id="ARBA00005854"/>
    </source>
</evidence>
<dbReference type="InterPro" id="IPR036291">
    <property type="entry name" value="NAD(P)-bd_dom_sf"/>
</dbReference>
<dbReference type="Pfam" id="PF02826">
    <property type="entry name" value="2-Hacid_dh_C"/>
    <property type="match status" value="1"/>
</dbReference>
<dbReference type="SUPFAM" id="SSF52283">
    <property type="entry name" value="Formate/glycerate dehydrogenase catalytic domain-like"/>
    <property type="match status" value="1"/>
</dbReference>
<keyword evidence="2 4" id="KW-0560">Oxidoreductase</keyword>
<feature type="domain" description="D-isomer specific 2-hydroxyacid dehydrogenase catalytic" evidence="5">
    <location>
        <begin position="27"/>
        <end position="324"/>
    </location>
</feature>
<comment type="caution">
    <text evidence="7">The sequence shown here is derived from an EMBL/GenBank/DDBJ whole genome shotgun (WGS) entry which is preliminary data.</text>
</comment>
<dbReference type="Proteomes" id="UP000554144">
    <property type="component" value="Unassembled WGS sequence"/>
</dbReference>
<dbReference type="CDD" id="cd05301">
    <property type="entry name" value="GDH"/>
    <property type="match status" value="1"/>
</dbReference>
<organism evidence="7 8">
    <name type="scientific">Pollutimonas harenae</name>
    <dbReference type="NCBI Taxonomy" id="657015"/>
    <lineage>
        <taxon>Bacteria</taxon>
        <taxon>Pseudomonadati</taxon>
        <taxon>Pseudomonadota</taxon>
        <taxon>Betaproteobacteria</taxon>
        <taxon>Burkholderiales</taxon>
        <taxon>Alcaligenaceae</taxon>
        <taxon>Pollutimonas</taxon>
    </lineage>
</organism>
<dbReference type="FunFam" id="3.40.50.720:FF:000203">
    <property type="entry name" value="D-3-phosphoglycerate dehydrogenase (SerA)"/>
    <property type="match status" value="1"/>
</dbReference>
<dbReference type="PANTHER" id="PTHR10996">
    <property type="entry name" value="2-HYDROXYACID DEHYDROGENASE-RELATED"/>
    <property type="match status" value="1"/>
</dbReference>
<dbReference type="OrthoDB" id="9805416at2"/>
<dbReference type="GO" id="GO:0005829">
    <property type="term" value="C:cytosol"/>
    <property type="evidence" value="ECO:0007669"/>
    <property type="project" value="TreeGrafter"/>
</dbReference>
<reference evidence="7 8" key="1">
    <citation type="submission" date="2020-07" db="EMBL/GenBank/DDBJ databases">
        <title>Taxonomic revisions and descriptions of new bacterial species based on genomic comparisons in the high-G+C-content subgroup of the family Alcaligenaceae.</title>
        <authorList>
            <person name="Szabo A."/>
            <person name="Felfoldi T."/>
        </authorList>
    </citation>
    <scope>NUCLEOTIDE SEQUENCE [LARGE SCALE GENOMIC DNA]</scope>
    <source>
        <strain evidence="7 8">DSM 25667</strain>
    </source>
</reference>
<dbReference type="SUPFAM" id="SSF51735">
    <property type="entry name" value="NAD(P)-binding Rossmann-fold domains"/>
    <property type="match status" value="1"/>
</dbReference>
<dbReference type="Gene3D" id="3.40.50.720">
    <property type="entry name" value="NAD(P)-binding Rossmann-like Domain"/>
    <property type="match status" value="2"/>
</dbReference>
<dbReference type="PANTHER" id="PTHR10996:SF283">
    <property type="entry name" value="GLYOXYLATE_HYDROXYPYRUVATE REDUCTASE B"/>
    <property type="match status" value="1"/>
</dbReference>
<protein>
    <submittedName>
        <fullName evidence="7">D-glycerate dehydrogenase</fullName>
    </submittedName>
</protein>
<evidence type="ECO:0000313" key="7">
    <source>
        <dbReference type="EMBL" id="NYT84132.1"/>
    </source>
</evidence>
<dbReference type="InterPro" id="IPR006140">
    <property type="entry name" value="D-isomer_DH_NAD-bd"/>
</dbReference>
<evidence type="ECO:0000259" key="6">
    <source>
        <dbReference type="Pfam" id="PF02826"/>
    </source>
</evidence>
<feature type="domain" description="D-isomer specific 2-hydroxyacid dehydrogenase NAD-binding" evidence="6">
    <location>
        <begin position="115"/>
        <end position="292"/>
    </location>
</feature>
<keyword evidence="3" id="KW-0520">NAD</keyword>
<dbReference type="GO" id="GO:0051287">
    <property type="term" value="F:NAD binding"/>
    <property type="evidence" value="ECO:0007669"/>
    <property type="project" value="InterPro"/>
</dbReference>
<keyword evidence="8" id="KW-1185">Reference proteome</keyword>
<dbReference type="InterPro" id="IPR050223">
    <property type="entry name" value="D-isomer_2-hydroxyacid_DH"/>
</dbReference>
<evidence type="ECO:0000256" key="4">
    <source>
        <dbReference type="RuleBase" id="RU003719"/>
    </source>
</evidence>
<sequence length="333" mass="36647">MEPSVTKPKAFLCRRFTKNVETAMRARYDLRVNENDSILSPDQIIQNTQGCEILFASATERITDHVLRELAPTLRYVATLSVGYDHIHMAAAQDLDIGILHTPDVLSDACAEIAMMLMLNACRRGHEADSMVRSGSWTGWSPTQLLGTGLKGKRVLVFGMGRIGREIAVRARAFGMEIHYHNRRPLSPELAANATYHANLDDALKVADVLVIAVPGAPQLKGIINAQRLALLPERAVLVNISRGELVDDDALITALATGRLFAAGLDVFANEPDIDPRYRELDNVFLSPHLGSATQETRDAMGWLLINGLDALYQGTRPDNLLNNPSYLCTRP</sequence>
<evidence type="ECO:0000313" key="8">
    <source>
        <dbReference type="Proteomes" id="UP000554144"/>
    </source>
</evidence>
<dbReference type="GO" id="GO:0030267">
    <property type="term" value="F:glyoxylate reductase (NADPH) activity"/>
    <property type="evidence" value="ECO:0007669"/>
    <property type="project" value="TreeGrafter"/>
</dbReference>